<comment type="caution">
    <text evidence="2">The sequence shown here is derived from an EMBL/GenBank/DDBJ whole genome shotgun (WGS) entry which is preliminary data.</text>
</comment>
<proteinExistence type="predicted"/>
<protein>
    <submittedName>
        <fullName evidence="2">Uncharacterized protein</fullName>
    </submittedName>
</protein>
<organism evidence="2 3">
    <name type="scientific">Rhodococcus rhodochrous</name>
    <dbReference type="NCBI Taxonomy" id="1829"/>
    <lineage>
        <taxon>Bacteria</taxon>
        <taxon>Bacillati</taxon>
        <taxon>Actinomycetota</taxon>
        <taxon>Actinomycetes</taxon>
        <taxon>Mycobacteriales</taxon>
        <taxon>Nocardiaceae</taxon>
        <taxon>Rhodococcus</taxon>
    </lineage>
</organism>
<dbReference type="EMBL" id="JAJNCO010000010">
    <property type="protein sequence ID" value="MCD2113084.1"/>
    <property type="molecule type" value="Genomic_DNA"/>
</dbReference>
<reference evidence="2" key="1">
    <citation type="submission" date="2021-11" db="EMBL/GenBank/DDBJ databases">
        <title>Development of a sustainable strategy for remediation of hydrocarbon-contaminated territories based on the waste exchange concept.</title>
        <authorList>
            <person name="Elkin A."/>
        </authorList>
    </citation>
    <scope>NUCLEOTIDE SEQUENCE</scope>
    <source>
        <strain evidence="2">IEGM 757</strain>
    </source>
</reference>
<evidence type="ECO:0000313" key="2">
    <source>
        <dbReference type="EMBL" id="MCD2113084.1"/>
    </source>
</evidence>
<name>A0AAW4XJN5_RHORH</name>
<accession>A0AAW4XJN5</accession>
<dbReference type="AlphaFoldDB" id="A0AAW4XJN5"/>
<gene>
    <name evidence="2" type="ORF">LQ384_18395</name>
</gene>
<dbReference type="RefSeq" id="WP_120282618.1">
    <property type="nucleotide sequence ID" value="NZ_JAJNCO010000010.1"/>
</dbReference>
<dbReference type="Proteomes" id="UP001198630">
    <property type="component" value="Unassembled WGS sequence"/>
</dbReference>
<feature type="region of interest" description="Disordered" evidence="1">
    <location>
        <begin position="69"/>
        <end position="121"/>
    </location>
</feature>
<feature type="compositionally biased region" description="Acidic residues" evidence="1">
    <location>
        <begin position="91"/>
        <end position="121"/>
    </location>
</feature>
<evidence type="ECO:0000256" key="1">
    <source>
        <dbReference type="SAM" id="MobiDB-lite"/>
    </source>
</evidence>
<sequence>MTSDETDPLPSLGELLGIDVLAGLPELPDQVWERALDIATDPGTAAVDISLIPDDDEIDPEVVTVGSLDLDPVLDSDSDADLASAGGTDPALDDDNSEPSSDDEAAPSDFTDSVDEPDLNA</sequence>
<evidence type="ECO:0000313" key="3">
    <source>
        <dbReference type="Proteomes" id="UP001198630"/>
    </source>
</evidence>